<dbReference type="PANTHER" id="PTHR11629:SF63">
    <property type="entry name" value="V-TYPE PROTON ATPASE SUBUNIT A"/>
    <property type="match status" value="1"/>
</dbReference>
<proteinExistence type="inferred from homology"/>
<evidence type="ECO:0000256" key="3">
    <source>
        <dbReference type="ARBA" id="ARBA00022448"/>
    </source>
</evidence>
<evidence type="ECO:0000313" key="10">
    <source>
        <dbReference type="EMBL" id="GAI64126.1"/>
    </source>
</evidence>
<comment type="similarity">
    <text evidence="2">Belongs to the V-ATPase 116 kDa subunit family.</text>
</comment>
<keyword evidence="6" id="KW-0406">Ion transport</keyword>
<dbReference type="Gene3D" id="3.30.70.2750">
    <property type="match status" value="1"/>
</dbReference>
<evidence type="ECO:0008006" key="11">
    <source>
        <dbReference type="Google" id="ProtNLM"/>
    </source>
</evidence>
<feature type="non-terminal residue" evidence="10">
    <location>
        <position position="371"/>
    </location>
</feature>
<gene>
    <name evidence="10" type="ORF">S12H4_08253</name>
</gene>
<comment type="subcellular location">
    <subcellularLocation>
        <location evidence="1">Membrane</location>
        <topology evidence="1">Multi-pass membrane protein</topology>
    </subcellularLocation>
</comment>
<dbReference type="GO" id="GO:0016471">
    <property type="term" value="C:vacuolar proton-transporting V-type ATPase complex"/>
    <property type="evidence" value="ECO:0007669"/>
    <property type="project" value="TreeGrafter"/>
</dbReference>
<dbReference type="GO" id="GO:0007035">
    <property type="term" value="P:vacuolar acidification"/>
    <property type="evidence" value="ECO:0007669"/>
    <property type="project" value="TreeGrafter"/>
</dbReference>
<protein>
    <recommendedName>
        <fullName evidence="11">V-type ATP synthase subunit I</fullName>
    </recommendedName>
</protein>
<evidence type="ECO:0000256" key="6">
    <source>
        <dbReference type="ARBA" id="ARBA00023065"/>
    </source>
</evidence>
<name>X1RAT8_9ZZZZ</name>
<keyword evidence="8" id="KW-0175">Coiled coil</keyword>
<evidence type="ECO:0000256" key="5">
    <source>
        <dbReference type="ARBA" id="ARBA00022989"/>
    </source>
</evidence>
<dbReference type="Gene3D" id="3.30.70.2170">
    <property type="match status" value="1"/>
</dbReference>
<keyword evidence="5 9" id="KW-1133">Transmembrane helix</keyword>
<accession>X1RAT8</accession>
<dbReference type="Gene3D" id="1.20.1460.20">
    <property type="match status" value="1"/>
</dbReference>
<evidence type="ECO:0000256" key="7">
    <source>
        <dbReference type="ARBA" id="ARBA00023136"/>
    </source>
</evidence>
<reference evidence="10" key="1">
    <citation type="journal article" date="2014" name="Front. Microbiol.">
        <title>High frequency of phylogenetically diverse reductive dehalogenase-homologous genes in deep subseafloor sedimentary metagenomes.</title>
        <authorList>
            <person name="Kawai M."/>
            <person name="Futagami T."/>
            <person name="Toyoda A."/>
            <person name="Takaki Y."/>
            <person name="Nishi S."/>
            <person name="Hori S."/>
            <person name="Arai W."/>
            <person name="Tsubouchi T."/>
            <person name="Morono Y."/>
            <person name="Uchiyama I."/>
            <person name="Ito T."/>
            <person name="Fujiyama A."/>
            <person name="Inagaki F."/>
            <person name="Takami H."/>
        </authorList>
    </citation>
    <scope>NUCLEOTIDE SEQUENCE</scope>
    <source>
        <strain evidence="10">Expedition CK06-06</strain>
    </source>
</reference>
<feature type="transmembrane region" description="Helical" evidence="9">
    <location>
        <begin position="345"/>
        <end position="370"/>
    </location>
</feature>
<evidence type="ECO:0000256" key="2">
    <source>
        <dbReference type="ARBA" id="ARBA00009904"/>
    </source>
</evidence>
<keyword evidence="7 9" id="KW-0472">Membrane</keyword>
<sequence length="371" mass="42397">VKVRVITLKDYSEPTFKTLHKLGVLHIEESRELKPVDKAAVESQHKEASELLTFVGNMLSYITEKQQVLPGEDAEVIYTKPFGEIGREVRSLYTRFAELHEKTVKIDKEIEQLAEQKKYLGAFSQQHDLRLRDLRFSGDYLFSTVFVLSTEAYETLHNQLNKYLLGGIIGTVENETVLYAISKVENREAIESLITNAGGKILLIPDEDLTLRKFLEKTEDKLHRLEEKLTKLYEELQTKAGQELRSIALFRLALIAENQRLSVLAKACEARYVTLIEGWIPENNIESAIFDLKENIDYVFIDTRKPEPSEEPPTKLKNPAGLKPFQVVVNLFGDPRYREWDPTPIVAYSFALFFGLMVADVVYALGLILVS</sequence>
<evidence type="ECO:0000256" key="9">
    <source>
        <dbReference type="SAM" id="Phobius"/>
    </source>
</evidence>
<evidence type="ECO:0000256" key="1">
    <source>
        <dbReference type="ARBA" id="ARBA00004141"/>
    </source>
</evidence>
<evidence type="ECO:0000256" key="8">
    <source>
        <dbReference type="SAM" id="Coils"/>
    </source>
</evidence>
<feature type="coiled-coil region" evidence="8">
    <location>
        <begin position="215"/>
        <end position="242"/>
    </location>
</feature>
<dbReference type="GO" id="GO:0046961">
    <property type="term" value="F:proton-transporting ATPase activity, rotational mechanism"/>
    <property type="evidence" value="ECO:0007669"/>
    <property type="project" value="InterPro"/>
</dbReference>
<dbReference type="AlphaFoldDB" id="X1RAT8"/>
<dbReference type="EMBL" id="BARW01003166">
    <property type="protein sequence ID" value="GAI64126.1"/>
    <property type="molecule type" value="Genomic_DNA"/>
</dbReference>
<organism evidence="10">
    <name type="scientific">marine sediment metagenome</name>
    <dbReference type="NCBI Taxonomy" id="412755"/>
    <lineage>
        <taxon>unclassified sequences</taxon>
        <taxon>metagenomes</taxon>
        <taxon>ecological metagenomes</taxon>
    </lineage>
</organism>
<feature type="non-terminal residue" evidence="10">
    <location>
        <position position="1"/>
    </location>
</feature>
<dbReference type="GO" id="GO:0033179">
    <property type="term" value="C:proton-transporting V-type ATPase, V0 domain"/>
    <property type="evidence" value="ECO:0007669"/>
    <property type="project" value="InterPro"/>
</dbReference>
<evidence type="ECO:0000256" key="4">
    <source>
        <dbReference type="ARBA" id="ARBA00022692"/>
    </source>
</evidence>
<keyword evidence="4 9" id="KW-0812">Transmembrane</keyword>
<dbReference type="Pfam" id="PF01496">
    <property type="entry name" value="V_ATPase_I"/>
    <property type="match status" value="1"/>
</dbReference>
<dbReference type="GO" id="GO:0051117">
    <property type="term" value="F:ATPase binding"/>
    <property type="evidence" value="ECO:0007669"/>
    <property type="project" value="TreeGrafter"/>
</dbReference>
<dbReference type="PANTHER" id="PTHR11629">
    <property type="entry name" value="VACUOLAR PROTON ATPASES"/>
    <property type="match status" value="1"/>
</dbReference>
<dbReference type="InterPro" id="IPR002490">
    <property type="entry name" value="V-ATPase_116kDa_su"/>
</dbReference>
<comment type="caution">
    <text evidence="10">The sequence shown here is derived from an EMBL/GenBank/DDBJ whole genome shotgun (WGS) entry which is preliminary data.</text>
</comment>
<keyword evidence="3" id="KW-0813">Transport</keyword>